<keyword evidence="14" id="KW-1185">Reference proteome</keyword>
<dbReference type="InterPro" id="IPR011059">
    <property type="entry name" value="Metal-dep_hydrolase_composite"/>
</dbReference>
<protein>
    <recommendedName>
        <fullName evidence="3">N-acetylglucosamine-6-phosphate deacetylase</fullName>
        <ecNumber evidence="2">3.5.1.25</ecNumber>
    </recommendedName>
</protein>
<dbReference type="PANTHER" id="PTHR11113">
    <property type="entry name" value="N-ACETYLGLUCOSAMINE-6-PHOSPHATE DEACETYLASE"/>
    <property type="match status" value="1"/>
</dbReference>
<dbReference type="InterPro" id="IPR003764">
    <property type="entry name" value="GlcNAc_6-P_deAcase"/>
</dbReference>
<evidence type="ECO:0000256" key="9">
    <source>
        <dbReference type="PIRNR" id="PIRNR038994"/>
    </source>
</evidence>
<dbReference type="EC" id="3.5.1.25" evidence="2"/>
<evidence type="ECO:0000256" key="1">
    <source>
        <dbReference type="ARBA" id="ARBA00010716"/>
    </source>
</evidence>
<evidence type="ECO:0000256" key="6">
    <source>
        <dbReference type="ARBA" id="ARBA00023277"/>
    </source>
</evidence>
<dbReference type="CDD" id="cd00854">
    <property type="entry name" value="NagA"/>
    <property type="match status" value="1"/>
</dbReference>
<dbReference type="Proteomes" id="UP000245624">
    <property type="component" value="Unassembled WGS sequence"/>
</dbReference>
<evidence type="ECO:0000256" key="3">
    <source>
        <dbReference type="ARBA" id="ARBA00018029"/>
    </source>
</evidence>
<keyword evidence="4 11" id="KW-0479">Metal-binding</keyword>
<evidence type="ECO:0000256" key="11">
    <source>
        <dbReference type="PIRSR" id="PIRSR038994-3"/>
    </source>
</evidence>
<dbReference type="OrthoDB" id="9776488at2"/>
<reference evidence="13 14" key="1">
    <citation type="submission" date="2018-05" db="EMBL/GenBank/DDBJ databases">
        <title>Genomic analysis of Gracilibacillus dipsosauri DD1 reveals novel features of a salt-tolerant amylase.</title>
        <authorList>
            <person name="Deutch C.E."/>
            <person name="Yang S."/>
        </authorList>
    </citation>
    <scope>NUCLEOTIDE SEQUENCE [LARGE SCALE GENOMIC DNA]</scope>
    <source>
        <strain evidence="13 14">DD1</strain>
    </source>
</reference>
<comment type="cofactor">
    <cofactor evidence="11">
        <name>a divalent metal cation</name>
        <dbReference type="ChEBI" id="CHEBI:60240"/>
    </cofactor>
    <text evidence="11">Binds 1 divalent metal cation per subunit.</text>
</comment>
<name>A0A317KVW1_9BACI</name>
<evidence type="ECO:0000259" key="12">
    <source>
        <dbReference type="Pfam" id="PF01979"/>
    </source>
</evidence>
<organism evidence="13 14">
    <name type="scientific">Gracilibacillus dipsosauri</name>
    <dbReference type="NCBI Taxonomy" id="178340"/>
    <lineage>
        <taxon>Bacteria</taxon>
        <taxon>Bacillati</taxon>
        <taxon>Bacillota</taxon>
        <taxon>Bacilli</taxon>
        <taxon>Bacillales</taxon>
        <taxon>Bacillaceae</taxon>
        <taxon>Gracilibacillus</taxon>
    </lineage>
</organism>
<keyword evidence="5 9" id="KW-0378">Hydrolase</keyword>
<evidence type="ECO:0000256" key="10">
    <source>
        <dbReference type="PIRSR" id="PIRSR038994-1"/>
    </source>
</evidence>
<evidence type="ECO:0000313" key="14">
    <source>
        <dbReference type="Proteomes" id="UP000245624"/>
    </source>
</evidence>
<keyword evidence="6 9" id="KW-0119">Carbohydrate metabolism</keyword>
<dbReference type="GO" id="GO:0046872">
    <property type="term" value="F:metal ion binding"/>
    <property type="evidence" value="ECO:0007669"/>
    <property type="project" value="UniProtKB-KW"/>
</dbReference>
<comment type="similarity">
    <text evidence="1 9">Belongs to the metallo-dependent hydrolases superfamily. NagA family.</text>
</comment>
<gene>
    <name evidence="13" type="primary">nagA</name>
    <name evidence="13" type="ORF">DLJ74_18300</name>
</gene>
<feature type="active site" description="Proton donor/acceptor" evidence="10">
    <location>
        <position position="282"/>
    </location>
</feature>
<evidence type="ECO:0000256" key="8">
    <source>
        <dbReference type="ARBA" id="ARBA00060590"/>
    </source>
</evidence>
<dbReference type="FunFam" id="3.20.20.140:FF:000004">
    <property type="entry name" value="N-acetylglucosamine-6-phosphate deacetylase"/>
    <property type="match status" value="1"/>
</dbReference>
<proteinExistence type="inferred from homology"/>
<dbReference type="AlphaFoldDB" id="A0A317KVW1"/>
<feature type="domain" description="Amidohydrolase-related" evidence="12">
    <location>
        <begin position="59"/>
        <end position="387"/>
    </location>
</feature>
<sequence length="392" mass="42785">MSQKLLIKNVTIYTDTTIIDSGFIKIENTKITEIGTLAELRIPDGFEIMDLSGKTIKAIPGFIDVHIHGADGADVMDGTSEALHKMAIALPKEGTTSFLATTMTQSNTSIEKALSNTVNYMSDQPATQAEIIGIHLEGPFINETRKGAQPAEHIQKPNLELFKKWNELAEGKIRLVTLAPEIDGSSELIEYFKNNRIIASAGHTDASSEQINRAIKHGLSHITHLYNQMRGFHHREPGVVGAAWNNDSLMVEIIADGVHSTKEAVQIAYQQKQENKLILITDSMRAKCLKDGVYDLGGQEVTVKNQEATLKDGTLAGSTLKLGDGFKNIIQFTDCSIEAAICMSSQNAAKELGIYEKKGSITVGKDADIVLLNEDNDVITTICRGNIAYSNE</sequence>
<evidence type="ECO:0000256" key="7">
    <source>
        <dbReference type="ARBA" id="ARBA00047647"/>
    </source>
</evidence>
<feature type="binding site" evidence="11">
    <location>
        <position position="137"/>
    </location>
    <ligand>
        <name>Zn(2+)</name>
        <dbReference type="ChEBI" id="CHEBI:29105"/>
    </ligand>
</feature>
<dbReference type="SUPFAM" id="SSF51338">
    <property type="entry name" value="Composite domain of metallo-dependent hydrolases"/>
    <property type="match status" value="1"/>
</dbReference>
<dbReference type="Gene3D" id="2.30.40.10">
    <property type="entry name" value="Urease, subunit C, domain 1"/>
    <property type="match status" value="1"/>
</dbReference>
<dbReference type="Gene3D" id="3.20.20.140">
    <property type="entry name" value="Metal-dependent hydrolases"/>
    <property type="match status" value="1"/>
</dbReference>
<evidence type="ECO:0000256" key="2">
    <source>
        <dbReference type="ARBA" id="ARBA00011899"/>
    </source>
</evidence>
<dbReference type="EMBL" id="QGTD01000020">
    <property type="protein sequence ID" value="PWU66820.1"/>
    <property type="molecule type" value="Genomic_DNA"/>
</dbReference>
<feature type="binding site" evidence="11">
    <location>
        <position position="203"/>
    </location>
    <ligand>
        <name>Zn(2+)</name>
        <dbReference type="ChEBI" id="CHEBI:29105"/>
    </ligand>
</feature>
<evidence type="ECO:0000256" key="5">
    <source>
        <dbReference type="ARBA" id="ARBA00022801"/>
    </source>
</evidence>
<dbReference type="PIRSF" id="PIRSF038994">
    <property type="entry name" value="NagA"/>
    <property type="match status" value="1"/>
</dbReference>
<dbReference type="GO" id="GO:0006046">
    <property type="term" value="P:N-acetylglucosamine catabolic process"/>
    <property type="evidence" value="ECO:0007669"/>
    <property type="project" value="TreeGrafter"/>
</dbReference>
<comment type="caution">
    <text evidence="13">The sequence shown here is derived from an EMBL/GenBank/DDBJ whole genome shotgun (WGS) entry which is preliminary data.</text>
</comment>
<dbReference type="GO" id="GO:0008448">
    <property type="term" value="F:N-acetylglucosamine-6-phosphate deacetylase activity"/>
    <property type="evidence" value="ECO:0007669"/>
    <property type="project" value="UniProtKB-EC"/>
</dbReference>
<evidence type="ECO:0000256" key="4">
    <source>
        <dbReference type="ARBA" id="ARBA00022723"/>
    </source>
</evidence>
<comment type="catalytic activity">
    <reaction evidence="7">
        <text>N-acetyl-D-glucosamine 6-phosphate + H2O = D-glucosamine 6-phosphate + acetate</text>
        <dbReference type="Rhea" id="RHEA:22936"/>
        <dbReference type="ChEBI" id="CHEBI:15377"/>
        <dbReference type="ChEBI" id="CHEBI:30089"/>
        <dbReference type="ChEBI" id="CHEBI:57513"/>
        <dbReference type="ChEBI" id="CHEBI:58725"/>
        <dbReference type="EC" id="3.5.1.25"/>
    </reaction>
</comment>
<dbReference type="RefSeq" id="WP_109985550.1">
    <property type="nucleotide sequence ID" value="NZ_QGTD01000020.1"/>
</dbReference>
<comment type="pathway">
    <text evidence="8">Amino-sugar metabolism; N-acetylneuraminate degradation; D-fructose 6-phosphate from N-acetylneuraminate: step 4/5.</text>
</comment>
<feature type="binding site" evidence="11">
    <location>
        <position position="224"/>
    </location>
    <ligand>
        <name>Zn(2+)</name>
        <dbReference type="ChEBI" id="CHEBI:29105"/>
    </ligand>
</feature>
<dbReference type="InterPro" id="IPR032466">
    <property type="entry name" value="Metal_Hydrolase"/>
</dbReference>
<dbReference type="InterPro" id="IPR006680">
    <property type="entry name" value="Amidohydro-rel"/>
</dbReference>
<dbReference type="Pfam" id="PF01979">
    <property type="entry name" value="Amidohydro_1"/>
    <property type="match status" value="1"/>
</dbReference>
<dbReference type="NCBIfam" id="TIGR00221">
    <property type="entry name" value="nagA"/>
    <property type="match status" value="1"/>
</dbReference>
<accession>A0A317KVW1</accession>
<dbReference type="SUPFAM" id="SSF51556">
    <property type="entry name" value="Metallo-dependent hydrolases"/>
    <property type="match status" value="1"/>
</dbReference>
<dbReference type="PANTHER" id="PTHR11113:SF14">
    <property type="entry name" value="N-ACETYLGLUCOSAMINE-6-PHOSPHATE DEACETYLASE"/>
    <property type="match status" value="1"/>
</dbReference>
<evidence type="ECO:0000313" key="13">
    <source>
        <dbReference type="EMBL" id="PWU66820.1"/>
    </source>
</evidence>